<dbReference type="Proteomes" id="UP000256686">
    <property type="component" value="Unassembled WGS sequence"/>
</dbReference>
<evidence type="ECO:0000313" key="2">
    <source>
        <dbReference type="Proteomes" id="UP000256686"/>
    </source>
</evidence>
<name>A0A3D9CCU7_9FLAO</name>
<keyword evidence="2" id="KW-1185">Reference proteome</keyword>
<sequence>MNDIFKILGTLVANFGGKTITFLITRQEHKTFKMPKTTDFYYQDALNINIVKNSSGVEVQNNSNVQYEYDRKAITSMFVNNGIVNFYYTRTNCGAGWGSINLKKISNTEVSWTYLPNDTVLTAKNCPGNPDITYLPETKNLIFTKQ</sequence>
<proteinExistence type="predicted"/>
<protein>
    <recommendedName>
        <fullName evidence="3">Lipocalin-like domain-containing protein</fullName>
    </recommendedName>
</protein>
<dbReference type="AlphaFoldDB" id="A0A3D9CCU7"/>
<organism evidence="1 2">
    <name type="scientific">Chryseobacterium pennae</name>
    <dbReference type="NCBI Taxonomy" id="2258962"/>
    <lineage>
        <taxon>Bacteria</taxon>
        <taxon>Pseudomonadati</taxon>
        <taxon>Bacteroidota</taxon>
        <taxon>Flavobacteriia</taxon>
        <taxon>Flavobacteriales</taxon>
        <taxon>Weeksellaceae</taxon>
        <taxon>Chryseobacterium group</taxon>
        <taxon>Chryseobacterium</taxon>
    </lineage>
</organism>
<dbReference type="EMBL" id="QNVT01000004">
    <property type="protein sequence ID" value="REC63331.1"/>
    <property type="molecule type" value="Genomic_DNA"/>
</dbReference>
<comment type="caution">
    <text evidence="1">The sequence shown here is derived from an EMBL/GenBank/DDBJ whole genome shotgun (WGS) entry which is preliminary data.</text>
</comment>
<evidence type="ECO:0000313" key="1">
    <source>
        <dbReference type="EMBL" id="REC63331.1"/>
    </source>
</evidence>
<gene>
    <name evidence="1" type="ORF">DRF65_06680</name>
</gene>
<accession>A0A3D9CCU7</accession>
<evidence type="ECO:0008006" key="3">
    <source>
        <dbReference type="Google" id="ProtNLM"/>
    </source>
</evidence>
<dbReference type="RefSeq" id="WP_115969982.1">
    <property type="nucleotide sequence ID" value="NZ_QNVT01000004.1"/>
</dbReference>
<reference evidence="2" key="1">
    <citation type="submission" date="2018-06" db="EMBL/GenBank/DDBJ databases">
        <authorList>
            <person name="Lum Nde A."/>
            <person name="Hugo C."/>
        </authorList>
    </citation>
    <scope>NUCLEOTIDE SEQUENCE [LARGE SCALE GENOMIC DNA]</scope>
    <source>
        <strain evidence="2">1_F178</strain>
    </source>
</reference>